<dbReference type="InterPro" id="IPR036390">
    <property type="entry name" value="WH_DNA-bd_sf"/>
</dbReference>
<dbReference type="InParanoid" id="Q2LWB5"/>
<dbReference type="Proteomes" id="UP000001933">
    <property type="component" value="Chromosome"/>
</dbReference>
<sequence length="184" mass="20951">MSLELFKLMENTTLEFFLDRINLISIISTKSVEILYIKSGQIMKLSTRGRYGLRFMLDLAVHYNEGPIFLKDIAQRQGISEKYLWQLIHPLKTAGLINSTRGAHGGYQLAKNPEDITLKDIMQVVEGPLCLVDCVDNASICERASTCITRNVWQEATRVILKTLESLTLETMVKRQTEKEKQAT</sequence>
<dbReference type="STRING" id="56780.SYN_03008"/>
<reference evidence="2 3" key="1">
    <citation type="journal article" date="2007" name="Proc. Natl. Acad. Sci. U.S.A.">
        <title>The genome of Syntrophus aciditrophicus: life at the thermodynamic limit of microbial growth.</title>
        <authorList>
            <person name="McInerney M.J."/>
            <person name="Rohlin L."/>
            <person name="Mouttaki H."/>
            <person name="Kim U."/>
            <person name="Krupp R.S."/>
            <person name="Rios-Hernandez L."/>
            <person name="Sieber J."/>
            <person name="Struchtemeyer C.G."/>
            <person name="Bhattacharyya A."/>
            <person name="Campbell J.W."/>
            <person name="Gunsalus R.P."/>
        </authorList>
    </citation>
    <scope>NUCLEOTIDE SEQUENCE [LARGE SCALE GENOMIC DNA]</scope>
    <source>
        <strain evidence="2 3">SB</strain>
    </source>
</reference>
<proteinExistence type="predicted"/>
<keyword evidence="3" id="KW-1185">Reference proteome</keyword>
<dbReference type="PANTHER" id="PTHR33221">
    <property type="entry name" value="WINGED HELIX-TURN-HELIX TRANSCRIPTIONAL REGULATOR, RRF2 FAMILY"/>
    <property type="match status" value="1"/>
</dbReference>
<dbReference type="SUPFAM" id="SSF46785">
    <property type="entry name" value="Winged helix' DNA-binding domain"/>
    <property type="match status" value="1"/>
</dbReference>
<dbReference type="InterPro" id="IPR000944">
    <property type="entry name" value="Tscrpt_reg_Rrf2"/>
</dbReference>
<keyword evidence="1" id="KW-0238">DNA-binding</keyword>
<dbReference type="FunCoup" id="Q2LWB5">
    <property type="interactions" value="294"/>
</dbReference>
<dbReference type="InterPro" id="IPR030489">
    <property type="entry name" value="TR_Rrf2-type_CS"/>
</dbReference>
<dbReference type="PANTHER" id="PTHR33221:SF5">
    <property type="entry name" value="HTH-TYPE TRANSCRIPTIONAL REGULATOR ISCR"/>
    <property type="match status" value="1"/>
</dbReference>
<gene>
    <name evidence="2" type="ORF">SYN_03008</name>
</gene>
<protein>
    <submittedName>
        <fullName evidence="2">Rrf2 family protein</fullName>
    </submittedName>
</protein>
<accession>Q2LWB5</accession>
<dbReference type="Gene3D" id="1.10.10.10">
    <property type="entry name" value="Winged helix-like DNA-binding domain superfamily/Winged helix DNA-binding domain"/>
    <property type="match status" value="1"/>
</dbReference>
<dbReference type="PROSITE" id="PS51197">
    <property type="entry name" value="HTH_RRF2_2"/>
    <property type="match status" value="1"/>
</dbReference>
<dbReference type="KEGG" id="sat:SYN_03008"/>
<dbReference type="EMBL" id="CP000252">
    <property type="protein sequence ID" value="ABC78371.1"/>
    <property type="molecule type" value="Genomic_DNA"/>
</dbReference>
<dbReference type="HOGENOM" id="CLU_107144_0_1_7"/>
<dbReference type="InterPro" id="IPR036388">
    <property type="entry name" value="WH-like_DNA-bd_sf"/>
</dbReference>
<dbReference type="GO" id="GO:0003700">
    <property type="term" value="F:DNA-binding transcription factor activity"/>
    <property type="evidence" value="ECO:0007669"/>
    <property type="project" value="TreeGrafter"/>
</dbReference>
<dbReference type="eggNOG" id="COG1959">
    <property type="taxonomic scope" value="Bacteria"/>
</dbReference>
<name>Q2LWB5_SYNAS</name>
<evidence type="ECO:0000256" key="1">
    <source>
        <dbReference type="ARBA" id="ARBA00023125"/>
    </source>
</evidence>
<dbReference type="AlphaFoldDB" id="Q2LWB5"/>
<organism evidence="2 3">
    <name type="scientific">Syntrophus aciditrophicus (strain SB)</name>
    <dbReference type="NCBI Taxonomy" id="56780"/>
    <lineage>
        <taxon>Bacteria</taxon>
        <taxon>Pseudomonadati</taxon>
        <taxon>Thermodesulfobacteriota</taxon>
        <taxon>Syntrophia</taxon>
        <taxon>Syntrophales</taxon>
        <taxon>Syntrophaceae</taxon>
        <taxon>Syntrophus</taxon>
    </lineage>
</organism>
<evidence type="ECO:0000313" key="2">
    <source>
        <dbReference type="EMBL" id="ABC78371.1"/>
    </source>
</evidence>
<dbReference type="PROSITE" id="PS01332">
    <property type="entry name" value="HTH_RRF2_1"/>
    <property type="match status" value="1"/>
</dbReference>
<dbReference type="NCBIfam" id="TIGR00738">
    <property type="entry name" value="rrf2_super"/>
    <property type="match status" value="1"/>
</dbReference>
<evidence type="ECO:0000313" key="3">
    <source>
        <dbReference type="Proteomes" id="UP000001933"/>
    </source>
</evidence>
<dbReference type="GO" id="GO:0003677">
    <property type="term" value="F:DNA binding"/>
    <property type="evidence" value="ECO:0007669"/>
    <property type="project" value="UniProtKB-KW"/>
</dbReference>
<dbReference type="GO" id="GO:0005829">
    <property type="term" value="C:cytosol"/>
    <property type="evidence" value="ECO:0007669"/>
    <property type="project" value="TreeGrafter"/>
</dbReference>
<dbReference type="Pfam" id="PF02082">
    <property type="entry name" value="Rrf2"/>
    <property type="match status" value="1"/>
</dbReference>
<dbReference type="SMR" id="Q2LWB5"/>